<dbReference type="GO" id="GO:0009103">
    <property type="term" value="P:lipopolysaccharide biosynthetic process"/>
    <property type="evidence" value="ECO:0007669"/>
    <property type="project" value="TreeGrafter"/>
</dbReference>
<dbReference type="GO" id="GO:0016747">
    <property type="term" value="F:acyltransferase activity, transferring groups other than amino-acyl groups"/>
    <property type="evidence" value="ECO:0007669"/>
    <property type="project" value="InterPro"/>
</dbReference>
<proteinExistence type="predicted"/>
<feature type="transmembrane region" description="Helical" evidence="1">
    <location>
        <begin position="207"/>
        <end position="225"/>
    </location>
</feature>
<dbReference type="PANTHER" id="PTHR23028:SF53">
    <property type="entry name" value="ACYL_TRANSF_3 DOMAIN-CONTAINING PROTEIN"/>
    <property type="match status" value="1"/>
</dbReference>
<dbReference type="InterPro" id="IPR050879">
    <property type="entry name" value="Acyltransferase_3"/>
</dbReference>
<dbReference type="InterPro" id="IPR043968">
    <property type="entry name" value="SGNH"/>
</dbReference>
<comment type="caution">
    <text evidence="4">The sequence shown here is derived from an EMBL/GenBank/DDBJ whole genome shotgun (WGS) entry which is preliminary data.</text>
</comment>
<feature type="transmembrane region" description="Helical" evidence="1">
    <location>
        <begin position="325"/>
        <end position="345"/>
    </location>
</feature>
<evidence type="ECO:0000313" key="5">
    <source>
        <dbReference type="Proteomes" id="UP000316781"/>
    </source>
</evidence>
<feature type="transmembrane region" description="Helical" evidence="1">
    <location>
        <begin position="47"/>
        <end position="68"/>
    </location>
</feature>
<name>A0A549SFV1_METSR</name>
<evidence type="ECO:0000259" key="3">
    <source>
        <dbReference type="Pfam" id="PF19040"/>
    </source>
</evidence>
<evidence type="ECO:0000256" key="1">
    <source>
        <dbReference type="SAM" id="Phobius"/>
    </source>
</evidence>
<feature type="transmembrane region" description="Helical" evidence="1">
    <location>
        <begin position="241"/>
        <end position="260"/>
    </location>
</feature>
<dbReference type="EMBL" id="VJMF01000082">
    <property type="protein sequence ID" value="TRL28511.1"/>
    <property type="molecule type" value="Genomic_DNA"/>
</dbReference>
<evidence type="ECO:0000259" key="2">
    <source>
        <dbReference type="Pfam" id="PF01757"/>
    </source>
</evidence>
<keyword evidence="1" id="KW-0472">Membrane</keyword>
<feature type="transmembrane region" description="Helical" evidence="1">
    <location>
        <begin position="365"/>
        <end position="382"/>
    </location>
</feature>
<organism evidence="4 5">
    <name type="scientific">Methylosinus sporium</name>
    <dbReference type="NCBI Taxonomy" id="428"/>
    <lineage>
        <taxon>Bacteria</taxon>
        <taxon>Pseudomonadati</taxon>
        <taxon>Pseudomonadota</taxon>
        <taxon>Alphaproteobacteria</taxon>
        <taxon>Hyphomicrobiales</taxon>
        <taxon>Methylocystaceae</taxon>
        <taxon>Methylosinus</taxon>
    </lineage>
</organism>
<dbReference type="Pfam" id="PF19040">
    <property type="entry name" value="SGNH"/>
    <property type="match status" value="1"/>
</dbReference>
<keyword evidence="4" id="KW-0808">Transferase</keyword>
<dbReference type="GO" id="GO:0016020">
    <property type="term" value="C:membrane"/>
    <property type="evidence" value="ECO:0007669"/>
    <property type="project" value="TreeGrafter"/>
</dbReference>
<dbReference type="InterPro" id="IPR002656">
    <property type="entry name" value="Acyl_transf_3_dom"/>
</dbReference>
<dbReference type="AlphaFoldDB" id="A0A549SFV1"/>
<feature type="domain" description="SGNH" evidence="3">
    <location>
        <begin position="474"/>
        <end position="703"/>
    </location>
</feature>
<feature type="transmembrane region" description="Helical" evidence="1">
    <location>
        <begin position="74"/>
        <end position="97"/>
    </location>
</feature>
<dbReference type="PANTHER" id="PTHR23028">
    <property type="entry name" value="ACETYLTRANSFERASE"/>
    <property type="match status" value="1"/>
</dbReference>
<dbReference type="Proteomes" id="UP000316781">
    <property type="component" value="Unassembled WGS sequence"/>
</dbReference>
<feature type="transmembrane region" description="Helical" evidence="1">
    <location>
        <begin position="181"/>
        <end position="200"/>
    </location>
</feature>
<feature type="transmembrane region" description="Helical" evidence="1">
    <location>
        <begin position="294"/>
        <end position="313"/>
    </location>
</feature>
<keyword evidence="1" id="KW-0812">Transmembrane</keyword>
<feature type="transmembrane region" description="Helical" evidence="1">
    <location>
        <begin position="117"/>
        <end position="138"/>
    </location>
</feature>
<dbReference type="Pfam" id="PF01757">
    <property type="entry name" value="Acyl_transf_3"/>
    <property type="match status" value="1"/>
</dbReference>
<feature type="domain" description="Acyltransferase 3" evidence="2">
    <location>
        <begin position="49"/>
        <end position="362"/>
    </location>
</feature>
<sequence length="721" mass="78626">MNARSGASASGDGEAATVMQERVGGTLEQIASARGERPRSEPPPRPLYPYIDGMRAIAVLAVVVFHAAPDFLRGGYSGVDVFFVISGFIVSASLHDYRWSGARRFLAFFYARRLRRIAPALLAMLVTTFFFIVLFVPYGQISGSFREVSLAACFGLSNLVLAYKADYFSNAGEMNPFTHTWSLAVEEQFYLIFPLLFALMRSRLRPHVIVTALLGLALVSFGSAFDFGKGGFAANFYSSTARFWEIGLGVALYFFLVMRGEFDMRSREPERFAATYAGAGLVGLGFVTSHSDAFPVPGALLPVAGALLIIVGLHGRAPNSPIGRALSSAPMITIGAASYSLYLWHWPVLVIFRWTTGLTTLSSKLAALAIGFSLAAFSYSYIERPLRYGALLSGPRRAIGLSLAGCVATAAAIGALYLATPSISLSVVSRHSADWFPNYNDEKGPDARGCFVSTTKKKSGGETINIVTRAGCDGPATAQTLHIVGDSHSWAYMTMAELYALRTGVRVVRRDFNGCPLLATIYFSLECPIYWKEVAQALAAETKPGDVIFLPALRTLRMRNQLGADLEPSFPDITAFMAQLHSLDLARETLRVLTKPGVAIVVEAPKPLFKTASLRCADWFDRGNPVCSYGDTVSRAEEEAHRRPVMAFLADLQREFPTVTLWDPMPLLCESTECRIYRDGRPLFFDGDHLSGYGGRVLLPAFAEEMAQRGLPPLPEAADSR</sequence>
<accession>A0A549SFV1</accession>
<protein>
    <submittedName>
        <fullName evidence="4">Acyltransferase</fullName>
    </submittedName>
</protein>
<keyword evidence="1" id="KW-1133">Transmembrane helix</keyword>
<keyword evidence="4" id="KW-0012">Acyltransferase</keyword>
<feature type="transmembrane region" description="Helical" evidence="1">
    <location>
        <begin position="398"/>
        <end position="419"/>
    </location>
</feature>
<reference evidence="4 5" key="1">
    <citation type="submission" date="2019-07" db="EMBL/GenBank/DDBJ databases">
        <title>Ln-dependent methylotrophs.</title>
        <authorList>
            <person name="Tani A."/>
        </authorList>
    </citation>
    <scope>NUCLEOTIDE SEQUENCE [LARGE SCALE GENOMIC DNA]</scope>
    <source>
        <strain evidence="4 5">SM89A</strain>
    </source>
</reference>
<feature type="transmembrane region" description="Helical" evidence="1">
    <location>
        <begin position="272"/>
        <end position="288"/>
    </location>
</feature>
<evidence type="ECO:0000313" key="4">
    <source>
        <dbReference type="EMBL" id="TRL28511.1"/>
    </source>
</evidence>
<gene>
    <name evidence="4" type="ORF">FM996_18450</name>
</gene>